<dbReference type="RefSeq" id="WP_007412734.1">
    <property type="nucleotide sequence ID" value="NZ_ABOX02000001.1"/>
</dbReference>
<accession>B9XA86</accession>
<keyword evidence="5 7" id="KW-0472">Membrane</keyword>
<feature type="transmembrane region" description="Helical" evidence="7">
    <location>
        <begin position="332"/>
        <end position="358"/>
    </location>
</feature>
<evidence type="ECO:0000256" key="6">
    <source>
        <dbReference type="ARBA" id="ARBA00038076"/>
    </source>
</evidence>
<comment type="similarity">
    <text evidence="6">Belongs to the ABC-4 integral membrane protein family.</text>
</comment>
<evidence type="ECO:0000256" key="1">
    <source>
        <dbReference type="ARBA" id="ARBA00004651"/>
    </source>
</evidence>
<evidence type="ECO:0000259" key="9">
    <source>
        <dbReference type="Pfam" id="PF12704"/>
    </source>
</evidence>
<dbReference type="Pfam" id="PF02687">
    <property type="entry name" value="FtsX"/>
    <property type="match status" value="1"/>
</dbReference>
<proteinExistence type="inferred from homology"/>
<feature type="domain" description="ABC3 transporter permease C-terminal" evidence="8">
    <location>
        <begin position="291"/>
        <end position="402"/>
    </location>
</feature>
<comment type="subcellular location">
    <subcellularLocation>
        <location evidence="1">Cell membrane</location>
        <topology evidence="1">Multi-pass membrane protein</topology>
    </subcellularLocation>
</comment>
<feature type="transmembrane region" description="Helical" evidence="7">
    <location>
        <begin position="285"/>
        <end position="312"/>
    </location>
</feature>
<gene>
    <name evidence="10" type="ORF">Cflav_PD6062</name>
</gene>
<dbReference type="AlphaFoldDB" id="B9XA86"/>
<evidence type="ECO:0000256" key="4">
    <source>
        <dbReference type="ARBA" id="ARBA00022989"/>
    </source>
</evidence>
<feature type="domain" description="MacB-like periplasmic core" evidence="9">
    <location>
        <begin position="25"/>
        <end position="249"/>
    </location>
</feature>
<keyword evidence="4 7" id="KW-1133">Transmembrane helix</keyword>
<dbReference type="Pfam" id="PF12704">
    <property type="entry name" value="MacB_PCD"/>
    <property type="match status" value="1"/>
</dbReference>
<dbReference type="EMBL" id="ABOX02000001">
    <property type="protein sequence ID" value="EEF63427.1"/>
    <property type="molecule type" value="Genomic_DNA"/>
</dbReference>
<name>B9XA86_PEDPL</name>
<dbReference type="STRING" id="320771.Cflav_PD6062"/>
<dbReference type="OrthoDB" id="9770099at2"/>
<evidence type="ECO:0000313" key="11">
    <source>
        <dbReference type="Proteomes" id="UP000003688"/>
    </source>
</evidence>
<dbReference type="InterPro" id="IPR025857">
    <property type="entry name" value="MacB_PCD"/>
</dbReference>
<dbReference type="Proteomes" id="UP000003688">
    <property type="component" value="Unassembled WGS sequence"/>
</dbReference>
<evidence type="ECO:0000256" key="2">
    <source>
        <dbReference type="ARBA" id="ARBA00022475"/>
    </source>
</evidence>
<keyword evidence="3 7" id="KW-0812">Transmembrane</keyword>
<dbReference type="GO" id="GO:0022857">
    <property type="term" value="F:transmembrane transporter activity"/>
    <property type="evidence" value="ECO:0007669"/>
    <property type="project" value="TreeGrafter"/>
</dbReference>
<sequence>MNLFTELREGFSFAWDSVRANKMRSALTTLGIVIGIVTVTLMGTAINGMNDAFHKSISVLGADTFFVGRFSWLDHSEADWLKAQRRREFTLAQVKQAARQLTMARAVAPYVVMGQPVVYKSRSSSRVMVIGTTDEYLITSGFSMAQGRYLTASESEGGRPVCVIGNQVATNLFIGESPIGNKIKLGERNLEVIGVLEKQGSFLGMESLDNEVIVPVQQFLVGYARNPDFQIQVKARDIGSIEDAKEELRGVLRKVRHIAPGDPDDFAINQQEQFVTMFNKVAGTIGLVGLLITGLSLFVGGIGIMNIMFVSVAERTREIGVRKAIGAKRRTILLQFLIEAATICTLGGLIGVGITYMITLGVSRFLPVSLSLPIVAAALIVSIFTGVISGFLPAWRAARMNPVDALRNE</sequence>
<comment type="caution">
    <text evidence="10">The sequence shown here is derived from an EMBL/GenBank/DDBJ whole genome shotgun (WGS) entry which is preliminary data.</text>
</comment>
<evidence type="ECO:0000313" key="10">
    <source>
        <dbReference type="EMBL" id="EEF63427.1"/>
    </source>
</evidence>
<evidence type="ECO:0000256" key="3">
    <source>
        <dbReference type="ARBA" id="ARBA00022692"/>
    </source>
</evidence>
<protein>
    <recommendedName>
        <fullName evidence="12">FtsX-like permease family protein</fullName>
    </recommendedName>
</protein>
<evidence type="ECO:0008006" key="12">
    <source>
        <dbReference type="Google" id="ProtNLM"/>
    </source>
</evidence>
<dbReference type="InterPro" id="IPR003838">
    <property type="entry name" value="ABC3_permease_C"/>
</dbReference>
<dbReference type="InterPro" id="IPR050250">
    <property type="entry name" value="Macrolide_Exporter_MacB"/>
</dbReference>
<organism evidence="10 11">
    <name type="scientific">Pedosphaera parvula (strain Ellin514)</name>
    <dbReference type="NCBI Taxonomy" id="320771"/>
    <lineage>
        <taxon>Bacteria</taxon>
        <taxon>Pseudomonadati</taxon>
        <taxon>Verrucomicrobiota</taxon>
        <taxon>Pedosphaerae</taxon>
        <taxon>Pedosphaerales</taxon>
        <taxon>Pedosphaeraceae</taxon>
        <taxon>Pedosphaera</taxon>
    </lineage>
</organism>
<keyword evidence="11" id="KW-1185">Reference proteome</keyword>
<dbReference type="GO" id="GO:0005886">
    <property type="term" value="C:plasma membrane"/>
    <property type="evidence" value="ECO:0007669"/>
    <property type="project" value="UniProtKB-SubCell"/>
</dbReference>
<evidence type="ECO:0000259" key="8">
    <source>
        <dbReference type="Pfam" id="PF02687"/>
    </source>
</evidence>
<dbReference type="PANTHER" id="PTHR30572">
    <property type="entry name" value="MEMBRANE COMPONENT OF TRANSPORTER-RELATED"/>
    <property type="match status" value="1"/>
</dbReference>
<evidence type="ECO:0000256" key="5">
    <source>
        <dbReference type="ARBA" id="ARBA00023136"/>
    </source>
</evidence>
<feature type="transmembrane region" description="Helical" evidence="7">
    <location>
        <begin position="26"/>
        <end position="46"/>
    </location>
</feature>
<reference evidence="10 11" key="1">
    <citation type="journal article" date="2011" name="J. Bacteriol.">
        <title>Genome sequence of 'Pedosphaera parvula' Ellin514, an aerobic Verrucomicrobial isolate from pasture soil.</title>
        <authorList>
            <person name="Kant R."/>
            <person name="van Passel M.W."/>
            <person name="Sangwan P."/>
            <person name="Palva A."/>
            <person name="Lucas S."/>
            <person name="Copeland A."/>
            <person name="Lapidus A."/>
            <person name="Glavina Del Rio T."/>
            <person name="Dalin E."/>
            <person name="Tice H."/>
            <person name="Bruce D."/>
            <person name="Goodwin L."/>
            <person name="Pitluck S."/>
            <person name="Chertkov O."/>
            <person name="Larimer F.W."/>
            <person name="Land M.L."/>
            <person name="Hauser L."/>
            <person name="Brettin T.S."/>
            <person name="Detter J.C."/>
            <person name="Han S."/>
            <person name="de Vos W.M."/>
            <person name="Janssen P.H."/>
            <person name="Smidt H."/>
        </authorList>
    </citation>
    <scope>NUCLEOTIDE SEQUENCE [LARGE SCALE GENOMIC DNA]</scope>
    <source>
        <strain evidence="10 11">Ellin514</strain>
    </source>
</reference>
<keyword evidence="2" id="KW-1003">Cell membrane</keyword>
<dbReference type="PANTHER" id="PTHR30572:SF4">
    <property type="entry name" value="ABC TRANSPORTER PERMEASE YTRF"/>
    <property type="match status" value="1"/>
</dbReference>
<evidence type="ECO:0000256" key="7">
    <source>
        <dbReference type="SAM" id="Phobius"/>
    </source>
</evidence>
<feature type="transmembrane region" description="Helical" evidence="7">
    <location>
        <begin position="370"/>
        <end position="392"/>
    </location>
</feature>